<keyword evidence="3" id="KW-0963">Cytoplasm</keyword>
<dbReference type="GO" id="GO:0005737">
    <property type="term" value="C:cytoplasm"/>
    <property type="evidence" value="ECO:0007669"/>
    <property type="project" value="UniProtKB-SubCell"/>
</dbReference>
<comment type="subcellular location">
    <subcellularLocation>
        <location evidence="3">Cytoplasm</location>
    </subcellularLocation>
</comment>
<accession>A0A7X4YQ84</accession>
<dbReference type="Pfam" id="PF01730">
    <property type="entry name" value="UreF"/>
    <property type="match status" value="1"/>
</dbReference>
<keyword evidence="5" id="KW-1185">Reference proteome</keyword>
<gene>
    <name evidence="3" type="primary">ureF</name>
    <name evidence="4" type="ORF">GT003_11380</name>
</gene>
<keyword evidence="1 3" id="KW-0996">Nickel insertion</keyword>
<proteinExistence type="inferred from homology"/>
<keyword evidence="2 3" id="KW-0143">Chaperone</keyword>
<dbReference type="Proteomes" id="UP000558113">
    <property type="component" value="Unassembled WGS sequence"/>
</dbReference>
<dbReference type="InterPro" id="IPR038277">
    <property type="entry name" value="UreF_sf"/>
</dbReference>
<dbReference type="HAMAP" id="MF_01385">
    <property type="entry name" value="UreF"/>
    <property type="match status" value="1"/>
</dbReference>
<dbReference type="GO" id="GO:0016151">
    <property type="term" value="F:nickel cation binding"/>
    <property type="evidence" value="ECO:0007669"/>
    <property type="project" value="UniProtKB-UniRule"/>
</dbReference>
<evidence type="ECO:0000256" key="1">
    <source>
        <dbReference type="ARBA" id="ARBA00022988"/>
    </source>
</evidence>
<comment type="function">
    <text evidence="3">Required for maturation of urease via the functional incorporation of the urease nickel metallocenter.</text>
</comment>
<dbReference type="Gene3D" id="1.10.4190.10">
    <property type="entry name" value="Urease accessory protein UreF"/>
    <property type="match status" value="1"/>
</dbReference>
<dbReference type="PANTHER" id="PTHR33620">
    <property type="entry name" value="UREASE ACCESSORY PROTEIN F"/>
    <property type="match status" value="1"/>
</dbReference>
<dbReference type="PANTHER" id="PTHR33620:SF1">
    <property type="entry name" value="UREASE ACCESSORY PROTEIN F"/>
    <property type="match status" value="1"/>
</dbReference>
<comment type="similarity">
    <text evidence="3">Belongs to the UreF family.</text>
</comment>
<reference evidence="4 5" key="1">
    <citation type="submission" date="2020-01" db="EMBL/GenBank/DDBJ databases">
        <title>Paenibacillus soybeanensis sp. nov. isolated from the nodules of soybean (Glycine max(L.) Merr).</title>
        <authorList>
            <person name="Wang H."/>
        </authorList>
    </citation>
    <scope>NUCLEOTIDE SEQUENCE [LARGE SCALE GENOMIC DNA]</scope>
    <source>
        <strain evidence="4 5">DSM 23054</strain>
    </source>
</reference>
<sequence length="266" mass="29014">MRAGGGAADGAALLPVLSEVAKAGTPETPHSAVTTPAPAIVPWLALQQLLDSALPVGGFSHSFGLETLVQEGALRTSRQLEEYAAAMLMQSWATADAMVIKAVYRDVPDENWDSLWKVERLVHVQRTAQETRIGVEKVGRRLLKLLDAAYPQIDWKPLTEALRSGNCLATYPLVFGYACHRLGISLEQAAQGYLYGCVVNGVNSALRLMSIGQTEGQALIARLIPRTADAWRISEALVPEEAYTNMPLGEIAMIRHEQLYSRLFMS</sequence>
<dbReference type="OrthoDB" id="9798772at2"/>
<dbReference type="AlphaFoldDB" id="A0A7X4YQ84"/>
<evidence type="ECO:0000256" key="2">
    <source>
        <dbReference type="ARBA" id="ARBA00023186"/>
    </source>
</evidence>
<evidence type="ECO:0000313" key="5">
    <source>
        <dbReference type="Proteomes" id="UP000558113"/>
    </source>
</evidence>
<dbReference type="InterPro" id="IPR002639">
    <property type="entry name" value="UreF"/>
</dbReference>
<comment type="subunit">
    <text evidence="3">UreD, UreF and UreG form a complex that acts as a GTP-hydrolysis-dependent molecular chaperone, activating the urease apoprotein by helping to assemble the nickel containing metallocenter of UreC. The UreE protein probably delivers the nickel.</text>
</comment>
<evidence type="ECO:0000256" key="3">
    <source>
        <dbReference type="HAMAP-Rule" id="MF_01385"/>
    </source>
</evidence>
<dbReference type="PIRSF" id="PIRSF009467">
    <property type="entry name" value="Ureas_acces_UreF"/>
    <property type="match status" value="1"/>
</dbReference>
<evidence type="ECO:0000313" key="4">
    <source>
        <dbReference type="EMBL" id="NBC69594.1"/>
    </source>
</evidence>
<name>A0A7X4YQ84_9BACL</name>
<protein>
    <recommendedName>
        <fullName evidence="3">Urease accessory protein UreF</fullName>
    </recommendedName>
</protein>
<comment type="caution">
    <text evidence="4">The sequence shown here is derived from an EMBL/GenBank/DDBJ whole genome shotgun (WGS) entry which is preliminary data.</text>
</comment>
<dbReference type="EMBL" id="JAAAMU010000005">
    <property type="protein sequence ID" value="NBC69594.1"/>
    <property type="molecule type" value="Genomic_DNA"/>
</dbReference>
<organism evidence="4 5">
    <name type="scientific">Paenibacillus sacheonensis</name>
    <dbReference type="NCBI Taxonomy" id="742054"/>
    <lineage>
        <taxon>Bacteria</taxon>
        <taxon>Bacillati</taxon>
        <taxon>Bacillota</taxon>
        <taxon>Bacilli</taxon>
        <taxon>Bacillales</taxon>
        <taxon>Paenibacillaceae</taxon>
        <taxon>Paenibacillus</taxon>
    </lineage>
</organism>